<dbReference type="Proteomes" id="UP000077202">
    <property type="component" value="Unassembled WGS sequence"/>
</dbReference>
<evidence type="ECO:0000313" key="3">
    <source>
        <dbReference type="Proteomes" id="UP000077202"/>
    </source>
</evidence>
<keyword evidence="3" id="KW-1185">Reference proteome</keyword>
<dbReference type="InterPro" id="IPR009943">
    <property type="entry name" value="DUF1475"/>
</dbReference>
<name>A0A176VJ03_MARPO</name>
<evidence type="ECO:0000256" key="1">
    <source>
        <dbReference type="SAM" id="Phobius"/>
    </source>
</evidence>
<proteinExistence type="predicted"/>
<dbReference type="PANTHER" id="PTHR36318">
    <property type="entry name" value="OS06G0581300 PROTEIN"/>
    <property type="match status" value="1"/>
</dbReference>
<comment type="caution">
    <text evidence="2">The sequence shown here is derived from an EMBL/GenBank/DDBJ whole genome shotgun (WGS) entry which is preliminary data.</text>
</comment>
<feature type="transmembrane region" description="Helical" evidence="1">
    <location>
        <begin position="40"/>
        <end position="59"/>
    </location>
</feature>
<dbReference type="EMBL" id="LVLJ01003787">
    <property type="protein sequence ID" value="OAE19766.1"/>
    <property type="molecule type" value="Genomic_DNA"/>
</dbReference>
<evidence type="ECO:0000313" key="2">
    <source>
        <dbReference type="EMBL" id="OAE19766.1"/>
    </source>
</evidence>
<dbReference type="PANTHER" id="PTHR36318:SF3">
    <property type="entry name" value="OS06G0581300 PROTEIN"/>
    <property type="match status" value="1"/>
</dbReference>
<sequence>MVSQVLVGRAVCSALGLIQATVVAYTCATDGSPFRKELLTPWMSATLIDFYITMFLYIMGHRSVYAVGQPGFSYLSNAHPEEALFSSGKYLVKSTELSRSQGTLV</sequence>
<keyword evidence="1" id="KW-1133">Transmembrane helix</keyword>
<dbReference type="Pfam" id="PF07343">
    <property type="entry name" value="DUF1475"/>
    <property type="match status" value="1"/>
</dbReference>
<keyword evidence="1" id="KW-0472">Membrane</keyword>
<gene>
    <name evidence="2" type="ORF">AXG93_2958s1430</name>
</gene>
<reference evidence="2" key="1">
    <citation type="submission" date="2016-03" db="EMBL/GenBank/DDBJ databases">
        <title>Mechanisms controlling the formation of the plant cell surface in tip-growing cells are functionally conserved among land plants.</title>
        <authorList>
            <person name="Honkanen S."/>
            <person name="Jones V.A."/>
            <person name="Morieri G."/>
            <person name="Champion C."/>
            <person name="Hetherington A.J."/>
            <person name="Kelly S."/>
            <person name="Saint-Marcoux D."/>
            <person name="Proust H."/>
            <person name="Prescott H."/>
            <person name="Dolan L."/>
        </authorList>
    </citation>
    <scope>NUCLEOTIDE SEQUENCE [LARGE SCALE GENOMIC DNA]</scope>
    <source>
        <tissue evidence="2">Whole gametophyte</tissue>
    </source>
</reference>
<keyword evidence="1" id="KW-0812">Transmembrane</keyword>
<protein>
    <submittedName>
        <fullName evidence="2">Uncharacterized protein</fullName>
    </submittedName>
</protein>
<dbReference type="AlphaFoldDB" id="A0A176VJ03"/>
<organism evidence="2 3">
    <name type="scientific">Marchantia polymorpha subsp. ruderalis</name>
    <dbReference type="NCBI Taxonomy" id="1480154"/>
    <lineage>
        <taxon>Eukaryota</taxon>
        <taxon>Viridiplantae</taxon>
        <taxon>Streptophyta</taxon>
        <taxon>Embryophyta</taxon>
        <taxon>Marchantiophyta</taxon>
        <taxon>Marchantiopsida</taxon>
        <taxon>Marchantiidae</taxon>
        <taxon>Marchantiales</taxon>
        <taxon>Marchantiaceae</taxon>
        <taxon>Marchantia</taxon>
    </lineage>
</organism>
<accession>A0A176VJ03</accession>